<dbReference type="PRINTS" id="PR00109">
    <property type="entry name" value="TYRKINASE"/>
</dbReference>
<evidence type="ECO:0000256" key="7">
    <source>
        <dbReference type="ARBA" id="ARBA00022553"/>
    </source>
</evidence>
<dbReference type="PANTHER" id="PTHR46221:SF9">
    <property type="entry name" value="NON-SPECIFIC PROTEIN-TYROSINE KINASE"/>
    <property type="match status" value="1"/>
</dbReference>
<keyword evidence="7" id="KW-0597">Phosphoprotein</keyword>
<dbReference type="GO" id="GO:0005524">
    <property type="term" value="F:ATP binding"/>
    <property type="evidence" value="ECO:0007669"/>
    <property type="project" value="UniProtKB-UniRule"/>
</dbReference>
<evidence type="ECO:0000256" key="12">
    <source>
        <dbReference type="ARBA" id="ARBA00022949"/>
    </source>
</evidence>
<dbReference type="PROSITE" id="PS00109">
    <property type="entry name" value="PROTEIN_KINASE_TYR"/>
    <property type="match status" value="1"/>
</dbReference>
<keyword evidence="8" id="KW-0808">Transferase</keyword>
<evidence type="ECO:0000256" key="16">
    <source>
        <dbReference type="SAM" id="MobiDB-lite"/>
    </source>
</evidence>
<evidence type="ECO:0000313" key="19">
    <source>
        <dbReference type="EMBL" id="RZF42277.1"/>
    </source>
</evidence>
<dbReference type="GO" id="GO:0008284">
    <property type="term" value="P:positive regulation of cell population proliferation"/>
    <property type="evidence" value="ECO:0007669"/>
    <property type="project" value="UniProtKB-ARBA"/>
</dbReference>
<dbReference type="PROSITE" id="PS50011">
    <property type="entry name" value="PROTEIN_KINASE_DOM"/>
    <property type="match status" value="1"/>
</dbReference>
<dbReference type="GO" id="GO:0005737">
    <property type="term" value="C:cytoplasm"/>
    <property type="evidence" value="ECO:0007669"/>
    <property type="project" value="UniProtKB-SubCell"/>
</dbReference>
<feature type="region of interest" description="Disordered" evidence="16">
    <location>
        <begin position="983"/>
        <end position="1007"/>
    </location>
</feature>
<dbReference type="InterPro" id="IPR036137">
    <property type="entry name" value="Focal_adhe_kin_target_dom_sf"/>
</dbReference>
<dbReference type="InterPro" id="IPR000719">
    <property type="entry name" value="Prot_kinase_dom"/>
</dbReference>
<evidence type="ECO:0000256" key="1">
    <source>
        <dbReference type="ARBA" id="ARBA00004246"/>
    </source>
</evidence>
<dbReference type="InterPro" id="IPR019748">
    <property type="entry name" value="FERM_central"/>
</dbReference>
<feature type="region of interest" description="Disordered" evidence="16">
    <location>
        <begin position="1067"/>
        <end position="1098"/>
    </location>
</feature>
<organism evidence="19 20">
    <name type="scientific">Laodelphax striatellus</name>
    <name type="common">Small brown planthopper</name>
    <name type="synonym">Delphax striatella</name>
    <dbReference type="NCBI Taxonomy" id="195883"/>
    <lineage>
        <taxon>Eukaryota</taxon>
        <taxon>Metazoa</taxon>
        <taxon>Ecdysozoa</taxon>
        <taxon>Arthropoda</taxon>
        <taxon>Hexapoda</taxon>
        <taxon>Insecta</taxon>
        <taxon>Pterygota</taxon>
        <taxon>Neoptera</taxon>
        <taxon>Paraneoptera</taxon>
        <taxon>Hemiptera</taxon>
        <taxon>Auchenorrhyncha</taxon>
        <taxon>Fulgoroidea</taxon>
        <taxon>Delphacidae</taxon>
        <taxon>Criomorphinae</taxon>
        <taxon>Laodelphax</taxon>
    </lineage>
</organism>
<dbReference type="SUPFAM" id="SSF56112">
    <property type="entry name" value="Protein kinase-like (PK-like)"/>
    <property type="match status" value="1"/>
</dbReference>
<dbReference type="Gene3D" id="3.30.200.20">
    <property type="entry name" value="Phosphorylase Kinase, domain 1"/>
    <property type="match status" value="1"/>
</dbReference>
<dbReference type="SMART" id="SM00219">
    <property type="entry name" value="TyrKc"/>
    <property type="match status" value="1"/>
</dbReference>
<dbReference type="GO" id="GO:0005925">
    <property type="term" value="C:focal adhesion"/>
    <property type="evidence" value="ECO:0007669"/>
    <property type="project" value="UniProtKB-SubCell"/>
</dbReference>
<dbReference type="STRING" id="195883.A0A482X995"/>
<dbReference type="Gene3D" id="2.30.29.30">
    <property type="entry name" value="Pleckstrin-homology domain (PH domain)/Phosphotyrosine-binding domain (PTB)"/>
    <property type="match status" value="1"/>
</dbReference>
<evidence type="ECO:0000256" key="5">
    <source>
        <dbReference type="ARBA" id="ARBA00022475"/>
    </source>
</evidence>
<dbReference type="Gene3D" id="1.20.80.10">
    <property type="match status" value="1"/>
</dbReference>
<keyword evidence="20" id="KW-1185">Reference proteome</keyword>
<dbReference type="OrthoDB" id="9976756at2759"/>
<feature type="region of interest" description="Disordered" evidence="16">
    <location>
        <begin position="1204"/>
        <end position="1225"/>
    </location>
</feature>
<evidence type="ECO:0000256" key="13">
    <source>
        <dbReference type="ARBA" id="ARBA00023136"/>
    </source>
</evidence>
<dbReference type="Pfam" id="PF07714">
    <property type="entry name" value="PK_Tyr_Ser-Thr"/>
    <property type="match status" value="1"/>
</dbReference>
<evidence type="ECO:0000256" key="15">
    <source>
        <dbReference type="PROSITE-ProRule" id="PRU10141"/>
    </source>
</evidence>
<dbReference type="InterPro" id="IPR001245">
    <property type="entry name" value="Ser-Thr/Tyr_kinase_cat_dom"/>
</dbReference>
<dbReference type="Gene3D" id="1.10.510.10">
    <property type="entry name" value="Transferase(Phosphotransferase) domain 1"/>
    <property type="match status" value="1"/>
</dbReference>
<dbReference type="InterPro" id="IPR005189">
    <property type="entry name" value="Focal_adhesion_kin_target_dom"/>
</dbReference>
<dbReference type="InterPro" id="IPR014352">
    <property type="entry name" value="FERM/acyl-CoA-bd_prot_sf"/>
</dbReference>
<dbReference type="InterPro" id="IPR035963">
    <property type="entry name" value="FERM_2"/>
</dbReference>
<dbReference type="Pfam" id="PF00373">
    <property type="entry name" value="FERM_M"/>
    <property type="match status" value="1"/>
</dbReference>
<keyword evidence="10" id="KW-0418">Kinase</keyword>
<evidence type="ECO:0000256" key="3">
    <source>
        <dbReference type="ARBA" id="ARBA00004413"/>
    </source>
</evidence>
<reference evidence="19 20" key="1">
    <citation type="journal article" date="2017" name="Gigascience">
        <title>Genome sequence of the small brown planthopper, Laodelphax striatellus.</title>
        <authorList>
            <person name="Zhu J."/>
            <person name="Jiang F."/>
            <person name="Wang X."/>
            <person name="Yang P."/>
            <person name="Bao Y."/>
            <person name="Zhao W."/>
            <person name="Wang W."/>
            <person name="Lu H."/>
            <person name="Wang Q."/>
            <person name="Cui N."/>
            <person name="Li J."/>
            <person name="Chen X."/>
            <person name="Luo L."/>
            <person name="Yu J."/>
            <person name="Kang L."/>
            <person name="Cui F."/>
        </authorList>
    </citation>
    <scope>NUCLEOTIDE SEQUENCE [LARGE SCALE GENOMIC DNA]</scope>
    <source>
        <strain evidence="19">Lst14</strain>
    </source>
</reference>
<dbReference type="SUPFAM" id="SSF50729">
    <property type="entry name" value="PH domain-like"/>
    <property type="match status" value="1"/>
</dbReference>
<evidence type="ECO:0000256" key="11">
    <source>
        <dbReference type="ARBA" id="ARBA00022840"/>
    </source>
</evidence>
<feature type="region of interest" description="Disordered" evidence="16">
    <location>
        <begin position="1317"/>
        <end position="1364"/>
    </location>
</feature>
<feature type="compositionally biased region" description="Low complexity" evidence="16">
    <location>
        <begin position="1404"/>
        <end position="1415"/>
    </location>
</feature>
<feature type="region of interest" description="Disordered" evidence="16">
    <location>
        <begin position="98"/>
        <end position="121"/>
    </location>
</feature>
<sequence length="1740" mass="190814">MAFKKKLLPSECILEASSPVGRRPHSYHGGAGGKKAASDLSRTAASKTKPTKSGVRSGTNRNSGVNLLLCSWGTGDDSNCDSGLGDNAITTRADVITEKPSVTNNGDRSSSEANIASSSFSRGGANIFNRRSLFMVGERRREEPCSRSHTWKFHRLSTVSHEARVMGDEVGGPGSPEKPAPGTTTLKVHLPNGGFNVVRIGEAADIKEIIQLVTSRFASSPREFQRCYAMRLSHSSGQVHWLQQDNTMFQVKERFEKEHSPITDWRFELRVRYVPNNLITLYDRDRVTFHFYYDQVRNDYISSEWGARVDQEIAIQLCVLAMRHYIRDMSNVSLDKKSGLEYIEREVGLHKFIPRPILDAVKPKTLKKAIQSYAKKANQLAERDSMFKFLDLLKSQYTHHHERFHCSLGAGWSIPVELIIGPDIGISYTTLKATISTMMAEFSAVESLQTLVMDCAKHCKVMLKLHVSGETEPITITCTSHAQAESLADLIDGYCRLVNQTDVSLWSREAVVWKRFPCPCAAKETSKHRKVTDGSGTILSEDYAEIVDEEGDYSTPATRDYELARSQIELGATIGQGQFGDVHQGTCKMKSANNETLLPVAIKTCKADADLATAEKFLEEAYVMHSLITRTYSTDRVCSESPIWIVMELARLGELRAYLRENSPRLDLATLLLYCFQLSTALSYLESKKFVHRDIAARNVLVSSHYCVKLADFGLSRWVEDQSYYKASKGKLPIKWMAPESISFRRFTTASDVWMFGVCIWEILMVGVKPFEGVKNNDVLGKIENGERLPLPPRCPPNLYSLMSLCWSFEPSKRPTFKEIREALNEILLEERHQLQETMRRENRRVQATSWGSQAFDDLPPPKPSRHPNASTMDLTASNLSLGTCGSDAMQPAAASGGDKVAPVVSTYIVAQNPEVLVHLLRENEARGVNPSVYTMPASAFNTLAVDFKDKDGEAASSSDGTAGVGGTEGNAIGGGLVLSRNVSQAPSKNSTASSSSGVYSSGSSSPSLVALCTKNPSLPEWETSIDPRPTDRYGSIGRGGDRFEGNTLGDVDEGWESKTGNTFVDKYANFDPTHSNTSSLDRKNDPRQTPTKISSSHQIIEAAEIHKVDAPSGADISRYRANEQPRTDPKPPNRGCEIYDFGRNLRSDDIDLKGKRPTGVFAAGNPPVGATAAFTPVAHMGEVPKNVIQYSSGGFVEERQKQLADSATNSLRRRPLPQRGNESLDCPAEVSFVKTSSSPLHPNPNKSLPRNFGARTVTSIASSPSANASLETSYAVGVPMNVASRSLTRKNPTAAACIISRATPVVGVSRSVLSRHSSKSSNIDDDDFDDLPPPPASVLDVGDQGESHLDNSDLPPPPDDNSLDAERAALEQKLRQQIRESQEDSQWLAEKEINLRKRLSAAASISDTDSIDGTPSPPVSTSTHVTNSLERRPETPTTAVLGTASSDERIIIVKKMEPTPTADLDRTNDRVYDCTTSVVKAVMALSRGVQQSEADHYLDLVRQVGLELRALLTSVDMLVRVFPVSAHREVEMAHQVLSKDMTELVGAMKLAQQYSTTTLDSLYRRGMLSAAHVLAMDAKNLLDVVDAIRMRHEEVDKIMRLPPKELLALIENASRSSNGANPEANEPPVKPIPPSGMSASPPTEPGVAYQPLSALVMSGSTAQNMTNHIYNNHIQAAVRVQPLQPHLSQTYQNIQSLKACEDTAERNTESPVASAVAQERAPVVASSQVTRKTTMTTAS</sequence>
<keyword evidence="5" id="KW-1003">Cell membrane</keyword>
<dbReference type="SUPFAM" id="SSF47031">
    <property type="entry name" value="Second domain of FERM"/>
    <property type="match status" value="1"/>
</dbReference>
<feature type="region of interest" description="Disordered" evidence="16">
    <location>
        <begin position="1616"/>
        <end position="1645"/>
    </location>
</feature>
<feature type="binding site" evidence="15">
    <location>
        <position position="603"/>
    </location>
    <ligand>
        <name>ATP</name>
        <dbReference type="ChEBI" id="CHEBI:30616"/>
    </ligand>
</feature>
<dbReference type="InterPro" id="IPR041784">
    <property type="entry name" value="FAK1/PYK2_FERM_C"/>
</dbReference>
<keyword evidence="13" id="KW-0472">Membrane</keyword>
<dbReference type="Gene3D" id="1.20.120.330">
    <property type="entry name" value="Nucleotidyltransferases domain 2"/>
    <property type="match status" value="1"/>
</dbReference>
<feature type="domain" description="FERM" evidence="18">
    <location>
        <begin position="184"/>
        <end position="502"/>
    </location>
</feature>
<evidence type="ECO:0000256" key="2">
    <source>
        <dbReference type="ARBA" id="ARBA00004316"/>
    </source>
</evidence>
<feature type="region of interest" description="Disordered" evidence="16">
    <location>
        <begin position="846"/>
        <end position="873"/>
    </location>
</feature>
<dbReference type="GO" id="GO:0009887">
    <property type="term" value="P:animal organ morphogenesis"/>
    <property type="evidence" value="ECO:0007669"/>
    <property type="project" value="UniProtKB-ARBA"/>
</dbReference>
<dbReference type="SMR" id="A0A482X995"/>
<dbReference type="GO" id="GO:0042995">
    <property type="term" value="C:cell projection"/>
    <property type="evidence" value="ECO:0007669"/>
    <property type="project" value="UniProtKB-SubCell"/>
</dbReference>
<gene>
    <name evidence="19" type="ORF">LSTR_LSTR003895</name>
</gene>
<dbReference type="InterPro" id="IPR020635">
    <property type="entry name" value="Tyr_kinase_cat_dom"/>
</dbReference>
<dbReference type="InterPro" id="IPR000299">
    <property type="entry name" value="FERM_domain"/>
</dbReference>
<dbReference type="Pfam" id="PF21477">
    <property type="entry name" value="FERM_C_FAK1"/>
    <property type="match status" value="1"/>
</dbReference>
<keyword evidence="14" id="KW-0966">Cell projection</keyword>
<dbReference type="Gene3D" id="3.10.20.90">
    <property type="entry name" value="Phosphatidylinositol 3-kinase Catalytic Subunit, Chain A, domain 1"/>
    <property type="match status" value="1"/>
</dbReference>
<accession>A0A482X995</accession>
<evidence type="ECO:0000313" key="20">
    <source>
        <dbReference type="Proteomes" id="UP000291343"/>
    </source>
</evidence>
<dbReference type="SUPFAM" id="SSF68993">
    <property type="entry name" value="FAT domain of focal adhesion kinase"/>
    <property type="match status" value="1"/>
</dbReference>
<dbReference type="InterPro" id="IPR011993">
    <property type="entry name" value="PH-like_dom_sf"/>
</dbReference>
<feature type="compositionally biased region" description="Low complexity" evidence="16">
    <location>
        <begin position="111"/>
        <end position="121"/>
    </location>
</feature>
<dbReference type="CDD" id="cd13190">
    <property type="entry name" value="FERM_C_FAK1"/>
    <property type="match status" value="1"/>
</dbReference>
<evidence type="ECO:0000256" key="10">
    <source>
        <dbReference type="ARBA" id="ARBA00022777"/>
    </source>
</evidence>
<name>A0A482X995_LAOST</name>
<dbReference type="EMBL" id="QKKF02015239">
    <property type="protein sequence ID" value="RZF42277.1"/>
    <property type="molecule type" value="Genomic_DNA"/>
</dbReference>
<dbReference type="InterPro" id="IPR049385">
    <property type="entry name" value="FAK1-like_FERM_C"/>
</dbReference>
<evidence type="ECO:0000259" key="18">
    <source>
        <dbReference type="PROSITE" id="PS50057"/>
    </source>
</evidence>
<comment type="caution">
    <text evidence="19">The sequence shown here is derived from an EMBL/GenBank/DDBJ whole genome shotgun (WGS) entry which is preliminary data.</text>
</comment>
<evidence type="ECO:0000259" key="17">
    <source>
        <dbReference type="PROSITE" id="PS50011"/>
    </source>
</evidence>
<evidence type="ECO:0000256" key="14">
    <source>
        <dbReference type="ARBA" id="ARBA00023273"/>
    </source>
</evidence>
<dbReference type="InterPro" id="IPR017441">
    <property type="entry name" value="Protein_kinase_ATP_BS"/>
</dbReference>
<keyword evidence="12" id="KW-0965">Cell junction</keyword>
<dbReference type="CDD" id="cd01765">
    <property type="entry name" value="FERM_F0_F1"/>
    <property type="match status" value="1"/>
</dbReference>
<dbReference type="SMART" id="SM00295">
    <property type="entry name" value="B41"/>
    <property type="match status" value="1"/>
</dbReference>
<dbReference type="Pfam" id="PF03623">
    <property type="entry name" value="Focal_AT"/>
    <property type="match status" value="1"/>
</dbReference>
<feature type="region of interest" description="Disordered" evidence="16">
    <location>
        <begin position="1021"/>
        <end position="1055"/>
    </location>
</feature>
<feature type="domain" description="Protein kinase" evidence="17">
    <location>
        <begin position="568"/>
        <end position="828"/>
    </location>
</feature>
<dbReference type="InParanoid" id="A0A482X995"/>
<dbReference type="PROSITE" id="PS50057">
    <property type="entry name" value="FERM_3"/>
    <property type="match status" value="1"/>
</dbReference>
<feature type="compositionally biased region" description="Polar residues" evidence="16">
    <location>
        <begin position="1088"/>
        <end position="1098"/>
    </location>
</feature>
<feature type="region of interest" description="Disordered" evidence="16">
    <location>
        <begin position="1404"/>
        <end position="1438"/>
    </location>
</feature>
<evidence type="ECO:0000256" key="4">
    <source>
        <dbReference type="ARBA" id="ARBA00004496"/>
    </source>
</evidence>
<feature type="region of interest" description="Disordered" evidence="16">
    <location>
        <begin position="19"/>
        <end position="60"/>
    </location>
</feature>
<feature type="compositionally biased region" description="Low complexity" evidence="16">
    <location>
        <begin position="984"/>
        <end position="1007"/>
    </location>
</feature>
<dbReference type="FunFam" id="1.10.510.10:FF:000039">
    <property type="entry name" value="Focal adhesion kinase, isoform D"/>
    <property type="match status" value="1"/>
</dbReference>
<dbReference type="GO" id="GO:0030182">
    <property type="term" value="P:neuron differentiation"/>
    <property type="evidence" value="ECO:0007669"/>
    <property type="project" value="UniProtKB-ARBA"/>
</dbReference>
<dbReference type="InterPro" id="IPR029071">
    <property type="entry name" value="Ubiquitin-like_domsf"/>
</dbReference>
<dbReference type="CDD" id="cd14473">
    <property type="entry name" value="FERM_B-lobe"/>
    <property type="match status" value="1"/>
</dbReference>
<keyword evidence="9 15" id="KW-0547">Nucleotide-binding</keyword>
<evidence type="ECO:0008006" key="21">
    <source>
        <dbReference type="Google" id="ProtNLM"/>
    </source>
</evidence>
<dbReference type="InterPro" id="IPR008266">
    <property type="entry name" value="Tyr_kinase_AS"/>
</dbReference>
<comment type="subcellular location">
    <subcellularLocation>
        <location evidence="1">Cell junction</location>
        <location evidence="1">Focal adhesion</location>
    </subcellularLocation>
    <subcellularLocation>
        <location evidence="3">Cell membrane</location>
        <topology evidence="3">Peripheral membrane protein</topology>
        <orientation evidence="3">Cytoplasmic side</orientation>
    </subcellularLocation>
    <subcellularLocation>
        <location evidence="2">Cell projection</location>
    </subcellularLocation>
    <subcellularLocation>
        <location evidence="4">Cytoplasm</location>
    </subcellularLocation>
</comment>
<feature type="compositionally biased region" description="Polar residues" evidence="16">
    <location>
        <begin position="1420"/>
        <end position="1429"/>
    </location>
</feature>
<evidence type="ECO:0000256" key="9">
    <source>
        <dbReference type="ARBA" id="ARBA00022741"/>
    </source>
</evidence>
<dbReference type="Pfam" id="PF18038">
    <property type="entry name" value="FERM_N_2"/>
    <property type="match status" value="1"/>
</dbReference>
<dbReference type="Proteomes" id="UP000291343">
    <property type="component" value="Unassembled WGS sequence"/>
</dbReference>
<protein>
    <recommendedName>
        <fullName evidence="21">Focal adhesion kinase 1</fullName>
    </recommendedName>
</protein>
<dbReference type="GO" id="GO:0005886">
    <property type="term" value="C:plasma membrane"/>
    <property type="evidence" value="ECO:0007669"/>
    <property type="project" value="UniProtKB-SubCell"/>
</dbReference>
<keyword evidence="6" id="KW-0963">Cytoplasm</keyword>
<dbReference type="InterPro" id="IPR011009">
    <property type="entry name" value="Kinase-like_dom_sf"/>
</dbReference>
<dbReference type="PANTHER" id="PTHR46221">
    <property type="entry name" value="FERM AND PDZ DOMAIN-CONTAINING PROTEIN FAMILY MEMBER"/>
    <property type="match status" value="1"/>
</dbReference>
<dbReference type="InterPro" id="IPR041390">
    <property type="entry name" value="FADK_N"/>
</dbReference>
<keyword evidence="11 15" id="KW-0067">ATP-binding</keyword>
<evidence type="ECO:0000256" key="8">
    <source>
        <dbReference type="ARBA" id="ARBA00022679"/>
    </source>
</evidence>
<dbReference type="InterPro" id="IPR019749">
    <property type="entry name" value="Band_41_domain"/>
</dbReference>
<proteinExistence type="predicted"/>
<dbReference type="SUPFAM" id="SSF54236">
    <property type="entry name" value="Ubiquitin-like"/>
    <property type="match status" value="1"/>
</dbReference>
<evidence type="ECO:0000256" key="6">
    <source>
        <dbReference type="ARBA" id="ARBA00022490"/>
    </source>
</evidence>
<dbReference type="PROSITE" id="PS00107">
    <property type="entry name" value="PROTEIN_KINASE_ATP"/>
    <property type="match status" value="1"/>
</dbReference>
<dbReference type="GO" id="GO:0007172">
    <property type="term" value="P:signal complex assembly"/>
    <property type="evidence" value="ECO:0007669"/>
    <property type="project" value="InterPro"/>
</dbReference>
<dbReference type="GO" id="GO:0004713">
    <property type="term" value="F:protein tyrosine kinase activity"/>
    <property type="evidence" value="ECO:0007669"/>
    <property type="project" value="InterPro"/>
</dbReference>
<dbReference type="FunCoup" id="A0A482X995">
    <property type="interactions" value="232"/>
</dbReference>